<name>A0ABQ2Z8X3_9ACTN</name>
<dbReference type="InterPro" id="IPR016164">
    <property type="entry name" value="FAD-linked_Oxase-like_C"/>
</dbReference>
<dbReference type="Pfam" id="PF02913">
    <property type="entry name" value="FAD-oxidase_C"/>
    <property type="match status" value="1"/>
</dbReference>
<feature type="compositionally biased region" description="Polar residues" evidence="5">
    <location>
        <begin position="242"/>
        <end position="251"/>
    </location>
</feature>
<feature type="region of interest" description="Disordered" evidence="5">
    <location>
        <begin position="62"/>
        <end position="121"/>
    </location>
</feature>
<keyword evidence="3" id="KW-0274">FAD</keyword>
<evidence type="ECO:0000256" key="1">
    <source>
        <dbReference type="ARBA" id="ARBA00001974"/>
    </source>
</evidence>
<sequence>MPHRDVPEPLDGPVPGAVDDAQGTDLRSRGGALLPPRCDGRSAAAEAELAVGLLRGRATSVEATADPAEADRPLTARRLARPGAAGPGADRGHRGAQDPTGRCSRGDHGHRRAPRDGIPDAARQAAGDIFTTALRLGGSLTGEHGVGTLKRRWLADELGPQRHALQQRIKAAFDPHHILNPGKALWRRSRMATVLSVSGSPSPTSRTARLLRDLDARLTAQEHEVIPLDVRTLPPRPCRTPASVTRRSGTVTAPLCR</sequence>
<dbReference type="InterPro" id="IPR051914">
    <property type="entry name" value="FAD-linked_OxidoTrans_Type4"/>
</dbReference>
<keyword evidence="4" id="KW-0560">Oxidoreductase</keyword>
<accession>A0ABQ2Z8X3</accession>
<dbReference type="PANTHER" id="PTHR42934:SF2">
    <property type="entry name" value="GLYCOLATE OXIDASE SUBUNIT GLCD"/>
    <property type="match status" value="1"/>
</dbReference>
<evidence type="ECO:0000259" key="6">
    <source>
        <dbReference type="Pfam" id="PF02913"/>
    </source>
</evidence>
<evidence type="ECO:0000256" key="5">
    <source>
        <dbReference type="SAM" id="MobiDB-lite"/>
    </source>
</evidence>
<dbReference type="PANTHER" id="PTHR42934">
    <property type="entry name" value="GLYCOLATE OXIDASE SUBUNIT GLCD"/>
    <property type="match status" value="1"/>
</dbReference>
<organism evidence="7 8">
    <name type="scientific">Streptomyces djakartensis</name>
    <dbReference type="NCBI Taxonomy" id="68193"/>
    <lineage>
        <taxon>Bacteria</taxon>
        <taxon>Bacillati</taxon>
        <taxon>Actinomycetota</taxon>
        <taxon>Actinomycetes</taxon>
        <taxon>Kitasatosporales</taxon>
        <taxon>Streptomycetaceae</taxon>
        <taxon>Streptomyces</taxon>
    </lineage>
</organism>
<dbReference type="InterPro" id="IPR029039">
    <property type="entry name" value="Flavoprotein-like_sf"/>
</dbReference>
<dbReference type="EMBL" id="BMWE01000002">
    <property type="protein sequence ID" value="GGY08497.1"/>
    <property type="molecule type" value="Genomic_DNA"/>
</dbReference>
<dbReference type="InterPro" id="IPR016171">
    <property type="entry name" value="Vanillyl_alc_oxidase_C-sub2"/>
</dbReference>
<protein>
    <recommendedName>
        <fullName evidence="6">FAD-binding oxidoreductase/transferase type 4 C-terminal domain-containing protein</fullName>
    </recommendedName>
</protein>
<dbReference type="InterPro" id="IPR004113">
    <property type="entry name" value="FAD-bd_oxidored_4_C"/>
</dbReference>
<comment type="cofactor">
    <cofactor evidence="1">
        <name>FAD</name>
        <dbReference type="ChEBI" id="CHEBI:57692"/>
    </cofactor>
</comment>
<feature type="domain" description="FAD-binding oxidoreductase/transferase type 4 C-terminal" evidence="6">
    <location>
        <begin position="116"/>
        <end position="183"/>
    </location>
</feature>
<evidence type="ECO:0000256" key="3">
    <source>
        <dbReference type="ARBA" id="ARBA00022827"/>
    </source>
</evidence>
<gene>
    <name evidence="7" type="ORF">GCM10010384_11580</name>
</gene>
<evidence type="ECO:0000256" key="4">
    <source>
        <dbReference type="ARBA" id="ARBA00023002"/>
    </source>
</evidence>
<dbReference type="Gene3D" id="1.10.45.10">
    <property type="entry name" value="Vanillyl-alcohol Oxidase, Chain A, domain 4"/>
    <property type="match status" value="1"/>
</dbReference>
<keyword evidence="2" id="KW-0285">Flavoprotein</keyword>
<dbReference type="SUPFAM" id="SSF52218">
    <property type="entry name" value="Flavoproteins"/>
    <property type="match status" value="1"/>
</dbReference>
<feature type="region of interest" description="Disordered" evidence="5">
    <location>
        <begin position="1"/>
        <end position="40"/>
    </location>
</feature>
<comment type="caution">
    <text evidence="7">The sequence shown here is derived from an EMBL/GenBank/DDBJ whole genome shotgun (WGS) entry which is preliminary data.</text>
</comment>
<feature type="region of interest" description="Disordered" evidence="5">
    <location>
        <begin position="237"/>
        <end position="257"/>
    </location>
</feature>
<dbReference type="Proteomes" id="UP000653308">
    <property type="component" value="Unassembled WGS sequence"/>
</dbReference>
<reference evidence="8" key="1">
    <citation type="journal article" date="2019" name="Int. J. Syst. Evol. Microbiol.">
        <title>The Global Catalogue of Microorganisms (GCM) 10K type strain sequencing project: providing services to taxonomists for standard genome sequencing and annotation.</title>
        <authorList>
            <consortium name="The Broad Institute Genomics Platform"/>
            <consortium name="The Broad Institute Genome Sequencing Center for Infectious Disease"/>
            <person name="Wu L."/>
            <person name="Ma J."/>
        </authorList>
    </citation>
    <scope>NUCLEOTIDE SEQUENCE [LARGE SCALE GENOMIC DNA]</scope>
    <source>
        <strain evidence="8">JCM 4957</strain>
    </source>
</reference>
<evidence type="ECO:0000313" key="7">
    <source>
        <dbReference type="EMBL" id="GGY08497.1"/>
    </source>
</evidence>
<keyword evidence="8" id="KW-1185">Reference proteome</keyword>
<evidence type="ECO:0000313" key="8">
    <source>
        <dbReference type="Proteomes" id="UP000653308"/>
    </source>
</evidence>
<proteinExistence type="predicted"/>
<dbReference type="SUPFAM" id="SSF55103">
    <property type="entry name" value="FAD-linked oxidases, C-terminal domain"/>
    <property type="match status" value="1"/>
</dbReference>
<evidence type="ECO:0000256" key="2">
    <source>
        <dbReference type="ARBA" id="ARBA00022630"/>
    </source>
</evidence>